<accession>A0A6A4TC02</accession>
<comment type="caution">
    <text evidence="1">The sequence shown here is derived from an EMBL/GenBank/DDBJ whole genome shotgun (WGS) entry which is preliminary data.</text>
</comment>
<sequence length="94" mass="10624">MTHTFTLPPRTRGLCMLSDDEVLRSIYRFDKKNNLFRYNPRGATGAVVRLSDCCMADSVRGTSEEARGTVYANRSTKDNMFSMTCRVTTVQCSL</sequence>
<protein>
    <submittedName>
        <fullName evidence="1">Uncharacterized protein</fullName>
    </submittedName>
</protein>
<dbReference type="Proteomes" id="UP000438429">
    <property type="component" value="Unassembled WGS sequence"/>
</dbReference>
<dbReference type="AlphaFoldDB" id="A0A6A4TC02"/>
<reference evidence="1 2" key="1">
    <citation type="submission" date="2019-06" db="EMBL/GenBank/DDBJ databases">
        <title>Draft genomes of female and male turbot (Scophthalmus maximus).</title>
        <authorList>
            <person name="Xu H."/>
            <person name="Xu X.-W."/>
            <person name="Shao C."/>
            <person name="Chen S."/>
        </authorList>
    </citation>
    <scope>NUCLEOTIDE SEQUENCE [LARGE SCALE GENOMIC DNA]</scope>
    <source>
        <strain evidence="1">Ysfricsl-2016a</strain>
        <tissue evidence="1">Blood</tissue>
    </source>
</reference>
<organism evidence="1 2">
    <name type="scientific">Scophthalmus maximus</name>
    <name type="common">Turbot</name>
    <name type="synonym">Psetta maxima</name>
    <dbReference type="NCBI Taxonomy" id="52904"/>
    <lineage>
        <taxon>Eukaryota</taxon>
        <taxon>Metazoa</taxon>
        <taxon>Chordata</taxon>
        <taxon>Craniata</taxon>
        <taxon>Vertebrata</taxon>
        <taxon>Euteleostomi</taxon>
        <taxon>Actinopterygii</taxon>
        <taxon>Neopterygii</taxon>
        <taxon>Teleostei</taxon>
        <taxon>Neoteleostei</taxon>
        <taxon>Acanthomorphata</taxon>
        <taxon>Carangaria</taxon>
        <taxon>Pleuronectiformes</taxon>
        <taxon>Pleuronectoidei</taxon>
        <taxon>Scophthalmidae</taxon>
        <taxon>Scophthalmus</taxon>
    </lineage>
</organism>
<evidence type="ECO:0000313" key="2">
    <source>
        <dbReference type="Proteomes" id="UP000438429"/>
    </source>
</evidence>
<proteinExistence type="predicted"/>
<dbReference type="EMBL" id="VEVO01000004">
    <property type="protein sequence ID" value="KAF0043533.1"/>
    <property type="molecule type" value="Genomic_DNA"/>
</dbReference>
<gene>
    <name evidence="1" type="ORF">F2P81_004870</name>
</gene>
<name>A0A6A4TC02_SCOMX</name>
<evidence type="ECO:0000313" key="1">
    <source>
        <dbReference type="EMBL" id="KAF0043533.1"/>
    </source>
</evidence>